<dbReference type="Proteomes" id="UP000504635">
    <property type="component" value="Unplaced"/>
</dbReference>
<keyword evidence="4" id="KW-1185">Reference proteome</keyword>
<gene>
    <name evidence="5 6" type="primary">LOC115891935</name>
</gene>
<feature type="repeat" description="ANK" evidence="3">
    <location>
        <begin position="58"/>
        <end position="80"/>
    </location>
</feature>
<dbReference type="PANTHER" id="PTHR24173">
    <property type="entry name" value="ANKYRIN REPEAT CONTAINING"/>
    <property type="match status" value="1"/>
</dbReference>
<feature type="repeat" description="ANK" evidence="3">
    <location>
        <begin position="198"/>
        <end position="230"/>
    </location>
</feature>
<dbReference type="PROSITE" id="PS50088">
    <property type="entry name" value="ANK_REPEAT"/>
    <property type="match status" value="5"/>
</dbReference>
<name>A0A6J2YZ04_SITOR</name>
<accession>A0A6J2YZ04</accession>
<organism evidence="4 5">
    <name type="scientific">Sitophilus oryzae</name>
    <name type="common">Rice weevil</name>
    <name type="synonym">Curculio oryzae</name>
    <dbReference type="NCBI Taxonomy" id="7048"/>
    <lineage>
        <taxon>Eukaryota</taxon>
        <taxon>Metazoa</taxon>
        <taxon>Ecdysozoa</taxon>
        <taxon>Arthropoda</taxon>
        <taxon>Hexapoda</taxon>
        <taxon>Insecta</taxon>
        <taxon>Pterygota</taxon>
        <taxon>Neoptera</taxon>
        <taxon>Endopterygota</taxon>
        <taxon>Coleoptera</taxon>
        <taxon>Polyphaga</taxon>
        <taxon>Cucujiformia</taxon>
        <taxon>Curculionidae</taxon>
        <taxon>Dryophthorinae</taxon>
        <taxon>Sitophilus</taxon>
    </lineage>
</organism>
<protein>
    <submittedName>
        <fullName evidence="5 6">Protein fem-1 homolog C</fullName>
    </submittedName>
</protein>
<dbReference type="InterPro" id="IPR002110">
    <property type="entry name" value="Ankyrin_rpt"/>
</dbReference>
<dbReference type="AlphaFoldDB" id="A0A6J2YZ04"/>
<dbReference type="OrthoDB" id="3246549at2759"/>
<feature type="repeat" description="ANK" evidence="3">
    <location>
        <begin position="134"/>
        <end position="166"/>
    </location>
</feature>
<dbReference type="GeneID" id="115891935"/>
<evidence type="ECO:0000256" key="3">
    <source>
        <dbReference type="PROSITE-ProRule" id="PRU00023"/>
    </source>
</evidence>
<dbReference type="PROSITE" id="PS50297">
    <property type="entry name" value="ANK_REP_REGION"/>
    <property type="match status" value="5"/>
</dbReference>
<dbReference type="Pfam" id="PF12796">
    <property type="entry name" value="Ank_2"/>
    <property type="match status" value="2"/>
</dbReference>
<dbReference type="RefSeq" id="XP_030768407.1">
    <property type="nucleotide sequence ID" value="XM_030912547.1"/>
</dbReference>
<dbReference type="SMART" id="SM00248">
    <property type="entry name" value="ANK"/>
    <property type="match status" value="8"/>
</dbReference>
<dbReference type="FunFam" id="1.25.40.20:FF:000466">
    <property type="entry name" value="Mann-cup, isoform B"/>
    <property type="match status" value="1"/>
</dbReference>
<dbReference type="PRINTS" id="PR01415">
    <property type="entry name" value="ANKYRIN"/>
</dbReference>
<keyword evidence="2 3" id="KW-0040">ANK repeat</keyword>
<evidence type="ECO:0000256" key="2">
    <source>
        <dbReference type="ARBA" id="ARBA00023043"/>
    </source>
</evidence>
<keyword evidence="1" id="KW-0677">Repeat</keyword>
<evidence type="ECO:0000256" key="1">
    <source>
        <dbReference type="ARBA" id="ARBA00022737"/>
    </source>
</evidence>
<feature type="repeat" description="ANK" evidence="3">
    <location>
        <begin position="101"/>
        <end position="133"/>
    </location>
</feature>
<dbReference type="SUPFAM" id="SSF48403">
    <property type="entry name" value="Ankyrin repeat"/>
    <property type="match status" value="2"/>
</dbReference>
<dbReference type="RefSeq" id="XP_030768406.1">
    <property type="nucleotide sequence ID" value="XM_030912546.1"/>
</dbReference>
<dbReference type="PANTHER" id="PTHR24173:SF82">
    <property type="entry name" value="FI19351P1"/>
    <property type="match status" value="1"/>
</dbReference>
<feature type="repeat" description="ANK" evidence="3">
    <location>
        <begin position="554"/>
        <end position="588"/>
    </location>
</feature>
<dbReference type="Pfam" id="PF13637">
    <property type="entry name" value="Ank_4"/>
    <property type="match status" value="1"/>
</dbReference>
<proteinExistence type="predicted"/>
<dbReference type="Pfam" id="PF13606">
    <property type="entry name" value="Ank_3"/>
    <property type="match status" value="1"/>
</dbReference>
<dbReference type="CTD" id="42076"/>
<evidence type="ECO:0000313" key="6">
    <source>
        <dbReference type="RefSeq" id="XP_030768407.1"/>
    </source>
</evidence>
<dbReference type="InterPro" id="IPR036770">
    <property type="entry name" value="Ankyrin_rpt-contain_sf"/>
</dbReference>
<dbReference type="KEGG" id="soy:115891935"/>
<reference evidence="5 6" key="1">
    <citation type="submission" date="2025-04" db="UniProtKB">
        <authorList>
            <consortium name="RefSeq"/>
        </authorList>
    </citation>
    <scope>IDENTIFICATION</scope>
    <source>
        <tissue evidence="5 6">Gonads</tissue>
    </source>
</reference>
<evidence type="ECO:0000313" key="4">
    <source>
        <dbReference type="Proteomes" id="UP000504635"/>
    </source>
</evidence>
<sequence length="648" mass="74054">MWKHSKTDPVSEKDAIFHELVDEVKHSTPGAKISFVLRNKLEKFSFDARKEIVNRVKQGCSPLFIACKKGQVEIVEYLIQTCGADIEQKGLYEVQEDRSTHVVTPIWCAAVSGKLSVVEILLKAGADINSLSDSGSTPIRSACFMTHFEVVKYLVEHNAHINKPNYNGGTCLINSVQSAVLCEFLLRHGADVNANDIQNKTALHYAIQEHRLETTKLLLKYGANYNAVSRYGDDALQMACLKGASRIFEYLTLNISYHPERLANSHELMGATFLDEHNDISICLKHWKQALIIRQQNGLLPKQPQMVPNEAYRYQKEFDTLEELEALSGDLDSIRLQSLLIAERILGSHHKDYIFRLMYRGASYADVMRYQRCIDLWRRALQIRIERDTILYTDSCFTAQALVRLMVDYNIKSIQNKVPNIQQRFHDVVETFKLLTYDILEMRNLLAIKPQYKRQLECFEKIVKCITHLIYLMIETADTPENNEIVKSLVTELLKKNVKCIVVGDSVLHLCVSRLNTIKSSYFIDEEAIIIFPRESVIKVLLECNANVNAKNERGCTPLHIATKPYNYDNNLVKLLLDYGAHLDQPDCQGKTPLDSISDLVRHNLAYISLINYTNLKCLCASLITKNKIPYEGQIPKTLENFVKLHEP</sequence>
<evidence type="ECO:0000313" key="5">
    <source>
        <dbReference type="RefSeq" id="XP_030768406.1"/>
    </source>
</evidence>
<dbReference type="Gene3D" id="1.25.40.20">
    <property type="entry name" value="Ankyrin repeat-containing domain"/>
    <property type="match status" value="3"/>
</dbReference>